<name>A0A507QTA0_MONPU</name>
<keyword evidence="3" id="KW-1185">Reference proteome</keyword>
<dbReference type="EMBL" id="VIFY01000115">
    <property type="protein sequence ID" value="TQB70264.1"/>
    <property type="molecule type" value="Genomic_DNA"/>
</dbReference>
<comment type="caution">
    <text evidence="2">The sequence shown here is derived from an EMBL/GenBank/DDBJ whole genome shotgun (WGS) entry which is preliminary data.</text>
</comment>
<accession>A0A507QTA0</accession>
<feature type="region of interest" description="Disordered" evidence="1">
    <location>
        <begin position="1"/>
        <end position="24"/>
    </location>
</feature>
<gene>
    <name evidence="2" type="ORF">MPDQ_000722</name>
</gene>
<dbReference type="Proteomes" id="UP000319663">
    <property type="component" value="Unassembled WGS sequence"/>
</dbReference>
<proteinExistence type="predicted"/>
<evidence type="ECO:0000256" key="1">
    <source>
        <dbReference type="SAM" id="MobiDB-lite"/>
    </source>
</evidence>
<feature type="region of interest" description="Disordered" evidence="1">
    <location>
        <begin position="69"/>
        <end position="111"/>
    </location>
</feature>
<evidence type="ECO:0000313" key="3">
    <source>
        <dbReference type="Proteomes" id="UP000319663"/>
    </source>
</evidence>
<dbReference type="AlphaFoldDB" id="A0A507QTA0"/>
<organism evidence="2 3">
    <name type="scientific">Monascus purpureus</name>
    <name type="common">Red mold</name>
    <name type="synonym">Monascus anka</name>
    <dbReference type="NCBI Taxonomy" id="5098"/>
    <lineage>
        <taxon>Eukaryota</taxon>
        <taxon>Fungi</taxon>
        <taxon>Dikarya</taxon>
        <taxon>Ascomycota</taxon>
        <taxon>Pezizomycotina</taxon>
        <taxon>Eurotiomycetes</taxon>
        <taxon>Eurotiomycetidae</taxon>
        <taxon>Eurotiales</taxon>
        <taxon>Aspergillaceae</taxon>
        <taxon>Monascus</taxon>
    </lineage>
</organism>
<reference evidence="2 3" key="1">
    <citation type="submission" date="2019-06" db="EMBL/GenBank/DDBJ databases">
        <title>Wine fermentation using esterase from Monascus purpureus.</title>
        <authorList>
            <person name="Geng C."/>
            <person name="Zhang Y."/>
        </authorList>
    </citation>
    <scope>NUCLEOTIDE SEQUENCE [LARGE SCALE GENOMIC DNA]</scope>
    <source>
        <strain evidence="2">HQ1</strain>
    </source>
</reference>
<dbReference type="STRING" id="5098.A0A507QTA0"/>
<dbReference type="OrthoDB" id="5339332at2759"/>
<evidence type="ECO:0000313" key="2">
    <source>
        <dbReference type="EMBL" id="TQB70264.1"/>
    </source>
</evidence>
<sequence length="310" mass="33520">MPSRKRFSFTVNSETKPRGPALPSENEFSIESILEAIGPDIRNTLDSIAEICGRSKLSLANEYGSHIAPLGEIRAPPGGLVTVEEASPDHERQPADNEASLEDENSNTDWRDRQQLSYSGYREGVRQAAAAHNAASRPTGYFSMGEGSSAQVEPDTPGSAMVSYPAFDPDPQLPSLSATREFTSSPKPSGRALLGRSVEPTVDDMKRNKIAPAVVSEVHLDAKADYPALLVDDDRHSEISSDASGDHDSQSAQAHIVPVLAELQTLLSWFRGTTRSNIPESCQSLQSAETRLRAMLERQNGDPPVAIRAT</sequence>
<protein>
    <submittedName>
        <fullName evidence="2">Uncharacterized protein</fullName>
    </submittedName>
</protein>